<sequence length="106" mass="11940">MSNDEPLEDWAARREQRLRPVGERKAVHLTGPPRASHVDREAPRVVLEWDGYQWVTLAVAANYLEAARLLYPSSREEVGKDGAAAAHRTQPGPYLNEGTGRHRRTT</sequence>
<dbReference type="OrthoDB" id="4249759at2"/>
<feature type="region of interest" description="Disordered" evidence="1">
    <location>
        <begin position="79"/>
        <end position="106"/>
    </location>
</feature>
<evidence type="ECO:0000256" key="1">
    <source>
        <dbReference type="SAM" id="MobiDB-lite"/>
    </source>
</evidence>
<dbReference type="EMBL" id="MWQN01000003">
    <property type="protein sequence ID" value="OPC78184.1"/>
    <property type="molecule type" value="Genomic_DNA"/>
</dbReference>
<dbReference type="Pfam" id="PF19565">
    <property type="entry name" value="DUF6087"/>
    <property type="match status" value="1"/>
</dbReference>
<organism evidence="2 3">
    <name type="scientific">Embleya scabrispora</name>
    <dbReference type="NCBI Taxonomy" id="159449"/>
    <lineage>
        <taxon>Bacteria</taxon>
        <taxon>Bacillati</taxon>
        <taxon>Actinomycetota</taxon>
        <taxon>Actinomycetes</taxon>
        <taxon>Kitasatosporales</taxon>
        <taxon>Streptomycetaceae</taxon>
        <taxon>Embleya</taxon>
    </lineage>
</organism>
<dbReference type="InterPro" id="IPR045733">
    <property type="entry name" value="DUF6087"/>
</dbReference>
<evidence type="ECO:0000313" key="2">
    <source>
        <dbReference type="EMBL" id="OPC78184.1"/>
    </source>
</evidence>
<protein>
    <submittedName>
        <fullName evidence="2">Uncharacterized protein</fullName>
    </submittedName>
</protein>
<keyword evidence="3" id="KW-1185">Reference proteome</keyword>
<accession>A0A1T3NMY8</accession>
<dbReference type="RefSeq" id="WP_078981280.1">
    <property type="nucleotide sequence ID" value="NZ_MWQN01000003.1"/>
</dbReference>
<dbReference type="Proteomes" id="UP000190037">
    <property type="component" value="Unassembled WGS sequence"/>
</dbReference>
<name>A0A1T3NMY8_9ACTN</name>
<comment type="caution">
    <text evidence="2">The sequence shown here is derived from an EMBL/GenBank/DDBJ whole genome shotgun (WGS) entry which is preliminary data.</text>
</comment>
<evidence type="ECO:0000313" key="3">
    <source>
        <dbReference type="Proteomes" id="UP000190037"/>
    </source>
</evidence>
<reference evidence="2 3" key="1">
    <citation type="submission" date="2017-03" db="EMBL/GenBank/DDBJ databases">
        <title>Draft genome sequence of Streptomyces scabrisporus NF3, endophyte isolated from Amphipterygium adstringens.</title>
        <authorList>
            <person name="Vazquez M."/>
            <person name="Ceapa C.D."/>
            <person name="Rodriguez Luna D."/>
            <person name="Sanchez Esquivel S."/>
        </authorList>
    </citation>
    <scope>NUCLEOTIDE SEQUENCE [LARGE SCALE GENOMIC DNA]</scope>
    <source>
        <strain evidence="2 3">NF3</strain>
    </source>
</reference>
<proteinExistence type="predicted"/>
<dbReference type="AlphaFoldDB" id="A0A1T3NMY8"/>
<gene>
    <name evidence="2" type="ORF">B4N89_39005</name>
</gene>